<comment type="caution">
    <text evidence="2">The sequence shown here is derived from an EMBL/GenBank/DDBJ whole genome shotgun (WGS) entry which is preliminary data.</text>
</comment>
<dbReference type="PANTHER" id="PTHR47027:SF20">
    <property type="entry name" value="REVERSE TRANSCRIPTASE-LIKE PROTEIN WITH RNA-DIRECTED DNA POLYMERASE DOMAIN"/>
    <property type="match status" value="1"/>
</dbReference>
<organism evidence="2 3">
    <name type="scientific">Achlya hypogyna</name>
    <name type="common">Oomycete</name>
    <name type="synonym">Protoachlya hypogyna</name>
    <dbReference type="NCBI Taxonomy" id="1202772"/>
    <lineage>
        <taxon>Eukaryota</taxon>
        <taxon>Sar</taxon>
        <taxon>Stramenopiles</taxon>
        <taxon>Oomycota</taxon>
        <taxon>Saprolegniomycetes</taxon>
        <taxon>Saprolegniales</taxon>
        <taxon>Achlyaceae</taxon>
        <taxon>Achlya</taxon>
    </lineage>
</organism>
<gene>
    <name evidence="2" type="ORF">ACHHYP_00485</name>
</gene>
<dbReference type="AlphaFoldDB" id="A0A1V9ZAV1"/>
<proteinExistence type="predicted"/>
<reference evidence="2 3" key="1">
    <citation type="journal article" date="2014" name="Genome Biol. Evol.">
        <title>The secreted proteins of Achlya hypogyna and Thraustotheca clavata identify the ancestral oomycete secretome and reveal gene acquisitions by horizontal gene transfer.</title>
        <authorList>
            <person name="Misner I."/>
            <person name="Blouin N."/>
            <person name="Leonard G."/>
            <person name="Richards T.A."/>
            <person name="Lane C.E."/>
        </authorList>
    </citation>
    <scope>NUCLEOTIDE SEQUENCE [LARGE SCALE GENOMIC DNA]</scope>
    <source>
        <strain evidence="2 3">ATCC 48635</strain>
    </source>
</reference>
<name>A0A1V9ZAV1_ACHHY</name>
<feature type="region of interest" description="Disordered" evidence="1">
    <location>
        <begin position="292"/>
        <end position="322"/>
    </location>
</feature>
<sequence length="322" mass="36409">LFIVYLDATLEDLAQTLGEEANLLGRTIAYADDTDFVCHDEAAMTAIKTQAPPVFAQWDLKMNEDKTEETQVYRSTDVDAPTHAASLAWHTTKKLGSLLDDAADLRARKQLGTAAFNSMWKIWMRRGLTSEGNRTRLYKCYVLPVLLYNCGTWALTPTSLASLDSFHRRQLRRLLGVFYPNTITDVALYERCASVPLSELVARQRWRLLGHVLRLPEDVPANVAAARFFDPSAQSRFLGRTKLTLPIVLHRDLQSLTPPLSLASTDDLKDLRSCAQDHEAWTELTERIVMSQTRGRKRRRVTTEEEDAAPRRSQHARGPASE</sequence>
<accession>A0A1V9ZAV1</accession>
<evidence type="ECO:0008006" key="4">
    <source>
        <dbReference type="Google" id="ProtNLM"/>
    </source>
</evidence>
<dbReference type="Proteomes" id="UP000243579">
    <property type="component" value="Unassembled WGS sequence"/>
</dbReference>
<dbReference type="OrthoDB" id="122000at2759"/>
<protein>
    <recommendedName>
        <fullName evidence="4">Reverse transcriptase domain-containing protein</fullName>
    </recommendedName>
</protein>
<evidence type="ECO:0000313" key="3">
    <source>
        <dbReference type="Proteomes" id="UP000243579"/>
    </source>
</evidence>
<evidence type="ECO:0000313" key="2">
    <source>
        <dbReference type="EMBL" id="OQR95072.1"/>
    </source>
</evidence>
<dbReference type="PANTHER" id="PTHR47027">
    <property type="entry name" value="REVERSE TRANSCRIPTASE DOMAIN-CONTAINING PROTEIN"/>
    <property type="match status" value="1"/>
</dbReference>
<feature type="non-terminal residue" evidence="2">
    <location>
        <position position="1"/>
    </location>
</feature>
<keyword evidence="3" id="KW-1185">Reference proteome</keyword>
<evidence type="ECO:0000256" key="1">
    <source>
        <dbReference type="SAM" id="MobiDB-lite"/>
    </source>
</evidence>
<dbReference type="EMBL" id="JNBR01000337">
    <property type="protein sequence ID" value="OQR95072.1"/>
    <property type="molecule type" value="Genomic_DNA"/>
</dbReference>